<dbReference type="Gene3D" id="1.10.10.10">
    <property type="entry name" value="Winged helix-like DNA-binding domain superfamily/Winged helix DNA-binding domain"/>
    <property type="match status" value="1"/>
</dbReference>
<keyword evidence="7" id="KW-1185">Reference proteome</keyword>
<dbReference type="GO" id="GO:0003700">
    <property type="term" value="F:DNA-binding transcription factor activity"/>
    <property type="evidence" value="ECO:0007669"/>
    <property type="project" value="InterPro"/>
</dbReference>
<dbReference type="EMBL" id="CP002018">
    <property type="protein sequence ID" value="AEM40779.1"/>
    <property type="molecule type" value="Genomic_DNA"/>
</dbReference>
<dbReference type="Proteomes" id="UP000000692">
    <property type="component" value="Chromosome"/>
</dbReference>
<dbReference type="eggNOG" id="COG0583">
    <property type="taxonomic scope" value="Bacteria"/>
</dbReference>
<dbReference type="InterPro" id="IPR005119">
    <property type="entry name" value="LysR_subst-bd"/>
</dbReference>
<evidence type="ECO:0000313" key="7">
    <source>
        <dbReference type="Proteomes" id="UP000000692"/>
    </source>
</evidence>
<evidence type="ECO:0000259" key="5">
    <source>
        <dbReference type="PROSITE" id="PS50931"/>
    </source>
</evidence>
<dbReference type="InterPro" id="IPR050950">
    <property type="entry name" value="HTH-type_LysR_regulators"/>
</dbReference>
<dbReference type="PATRIC" id="fig|759362.5.peg.971"/>
<proteinExistence type="inferred from homology"/>
<evidence type="ECO:0000313" key="6">
    <source>
        <dbReference type="EMBL" id="AEM40779.1"/>
    </source>
</evidence>
<dbReference type="PROSITE" id="PS50931">
    <property type="entry name" value="HTH_LYSR"/>
    <property type="match status" value="1"/>
</dbReference>
<gene>
    <name evidence="6" type="ordered locus">KVU_0940</name>
</gene>
<dbReference type="GO" id="GO:0003677">
    <property type="term" value="F:DNA binding"/>
    <property type="evidence" value="ECO:0007669"/>
    <property type="project" value="UniProtKB-KW"/>
</dbReference>
<dbReference type="Pfam" id="PF00126">
    <property type="entry name" value="HTH_1"/>
    <property type="match status" value="1"/>
</dbReference>
<organism evidence="6 7">
    <name type="scientific">Ketogulonicigenium vulgare (strain WSH-001)</name>
    <dbReference type="NCBI Taxonomy" id="759362"/>
    <lineage>
        <taxon>Bacteria</taxon>
        <taxon>Pseudomonadati</taxon>
        <taxon>Pseudomonadota</taxon>
        <taxon>Alphaproteobacteria</taxon>
        <taxon>Rhodobacterales</taxon>
        <taxon>Roseobacteraceae</taxon>
        <taxon>Ketogulonicigenium</taxon>
    </lineage>
</organism>
<reference evidence="6 7" key="1">
    <citation type="journal article" date="2011" name="J. Bacteriol.">
        <title>Complete genome sequence of the industrial strain Ketogulonicigenium vulgare WSH-001.</title>
        <authorList>
            <person name="Liu L."/>
            <person name="Li Y."/>
            <person name="Zhang J."/>
            <person name="Zhou Z."/>
            <person name="Liu J."/>
            <person name="Li X."/>
            <person name="Zhou J."/>
            <person name="Du G."/>
            <person name="Wang L."/>
            <person name="Chen J."/>
        </authorList>
    </citation>
    <scope>NUCLEOTIDE SEQUENCE [LARGE SCALE GENOMIC DNA]</scope>
    <source>
        <strain evidence="6 7">WSH-001</strain>
    </source>
</reference>
<dbReference type="GO" id="GO:0005829">
    <property type="term" value="C:cytosol"/>
    <property type="evidence" value="ECO:0007669"/>
    <property type="project" value="TreeGrafter"/>
</dbReference>
<dbReference type="Gene3D" id="3.40.190.290">
    <property type="match status" value="1"/>
</dbReference>
<keyword evidence="3" id="KW-0238">DNA-binding</keyword>
<accession>F9Y5M6</accession>
<evidence type="ECO:0000256" key="1">
    <source>
        <dbReference type="ARBA" id="ARBA00009437"/>
    </source>
</evidence>
<keyword evidence="4" id="KW-0804">Transcription</keyword>
<dbReference type="HOGENOM" id="CLU_039613_6_0_5"/>
<feature type="domain" description="HTH lysR-type" evidence="5">
    <location>
        <begin position="1"/>
        <end position="34"/>
    </location>
</feature>
<keyword evidence="2" id="KW-0805">Transcription regulation</keyword>
<dbReference type="Pfam" id="PF03466">
    <property type="entry name" value="LysR_substrate"/>
    <property type="match status" value="1"/>
</dbReference>
<dbReference type="InterPro" id="IPR036390">
    <property type="entry name" value="WH_DNA-bd_sf"/>
</dbReference>
<protein>
    <submittedName>
        <fullName evidence="6">Putative LysR family transcriptional regulator</fullName>
    </submittedName>
</protein>
<dbReference type="PANTHER" id="PTHR30419">
    <property type="entry name" value="HTH-TYPE TRANSCRIPTIONAL REGULATOR YBHD"/>
    <property type="match status" value="1"/>
</dbReference>
<dbReference type="SUPFAM" id="SSF46785">
    <property type="entry name" value="Winged helix' DNA-binding domain"/>
    <property type="match status" value="1"/>
</dbReference>
<name>F9Y5M6_KETVW</name>
<evidence type="ECO:0000256" key="4">
    <source>
        <dbReference type="ARBA" id="ARBA00023163"/>
    </source>
</evidence>
<dbReference type="OrthoDB" id="5297263at2"/>
<dbReference type="InterPro" id="IPR000847">
    <property type="entry name" value="LysR_HTH_N"/>
</dbReference>
<dbReference type="KEGG" id="kvl:KVU_0940"/>
<dbReference type="SUPFAM" id="SSF53850">
    <property type="entry name" value="Periplasmic binding protein-like II"/>
    <property type="match status" value="1"/>
</dbReference>
<comment type="similarity">
    <text evidence="1">Belongs to the LysR transcriptional regulatory family.</text>
</comment>
<evidence type="ECO:0000256" key="2">
    <source>
        <dbReference type="ARBA" id="ARBA00023015"/>
    </source>
</evidence>
<dbReference type="AlphaFoldDB" id="F9Y5M6"/>
<sequence>MGMSPTAVVRQIDKLEHEFGATLLERTPRGVRLTAAGEVLVAGSREISRELRVMQQRIDDLKGLRRGNVSVHVNGAALSSILAPALYEFSHKYPTISVEVSVTSAQGALDAVAGGVTDLAMTMFAPIDRRIVNRFKMAVRHEPIMAPDHPLAVRDVIGIDDIMGHRLALPDRNFGVRRAFDARLRAHGIDARETGFTTSSLELQKELAMRGAAVLILPQMAVQREIDDGRLVARPFQPKDRIETLLELSHSVSRHQSLAARRLLEFIEAFLRRHHP</sequence>
<dbReference type="PANTHER" id="PTHR30419:SF8">
    <property type="entry name" value="NITROGEN ASSIMILATION TRANSCRIPTIONAL ACTIVATOR-RELATED"/>
    <property type="match status" value="1"/>
</dbReference>
<evidence type="ECO:0000256" key="3">
    <source>
        <dbReference type="ARBA" id="ARBA00023125"/>
    </source>
</evidence>
<dbReference type="InterPro" id="IPR036388">
    <property type="entry name" value="WH-like_DNA-bd_sf"/>
</dbReference>